<comment type="caution">
    <text evidence="2">The sequence shown here is derived from an EMBL/GenBank/DDBJ whole genome shotgun (WGS) entry which is preliminary data.</text>
</comment>
<evidence type="ECO:0000313" key="3">
    <source>
        <dbReference type="Proteomes" id="UP000601435"/>
    </source>
</evidence>
<protein>
    <submittedName>
        <fullName evidence="2">RCH2 protein</fullName>
    </submittedName>
</protein>
<keyword evidence="1" id="KW-0472">Membrane</keyword>
<dbReference type="AlphaFoldDB" id="A0A812T5L2"/>
<keyword evidence="1" id="KW-1133">Transmembrane helix</keyword>
<reference evidence="2" key="1">
    <citation type="submission" date="2021-02" db="EMBL/GenBank/DDBJ databases">
        <authorList>
            <person name="Dougan E. K."/>
            <person name="Rhodes N."/>
            <person name="Thang M."/>
            <person name="Chan C."/>
        </authorList>
    </citation>
    <scope>NUCLEOTIDE SEQUENCE</scope>
</reference>
<sequence length="404" mass="44341">MLVSDRVSVAHIFDSFARNAGKERLPDTYAFRSALPDIKCQDAAPLADSIAASCIVCYGLLIPSFLAYLMFKQHLALAPSRCFVSHVAKKEGEVTVWVLPVEESEKPEPEQDKELKRKSLLAAAVARSCIYFAGGVRVQLQDERLILRPQEQSGQEHDASSFVWTALGNKGDADLRRCQALERMLKERYVLDEVASSDRIVAGAKELFVKYAMRIVAVALVAAVRSENGLEFTLGYTLCTSLAIATIRASARGGIGRLMFCLLLGHLELICQRLAELLLLLLPGFRFISQKGTRESRSAGSAPKRLRVDITRLGEAPAVEASAADTIVPRSGRRGLRLLDRRGQGPSCVRMFPQWQRPSADGTRCPARALRDGGGAGAEARRRSRGSKRFTRDLYNGAVLLGKL</sequence>
<feature type="transmembrane region" description="Helical" evidence="1">
    <location>
        <begin position="50"/>
        <end position="71"/>
    </location>
</feature>
<evidence type="ECO:0000256" key="1">
    <source>
        <dbReference type="SAM" id="Phobius"/>
    </source>
</evidence>
<evidence type="ECO:0000313" key="2">
    <source>
        <dbReference type="EMBL" id="CAE7511620.1"/>
    </source>
</evidence>
<organism evidence="2 3">
    <name type="scientific">Symbiodinium necroappetens</name>
    <dbReference type="NCBI Taxonomy" id="1628268"/>
    <lineage>
        <taxon>Eukaryota</taxon>
        <taxon>Sar</taxon>
        <taxon>Alveolata</taxon>
        <taxon>Dinophyceae</taxon>
        <taxon>Suessiales</taxon>
        <taxon>Symbiodiniaceae</taxon>
        <taxon>Symbiodinium</taxon>
    </lineage>
</organism>
<dbReference type="Proteomes" id="UP000601435">
    <property type="component" value="Unassembled WGS sequence"/>
</dbReference>
<accession>A0A812T5L2</accession>
<name>A0A812T5L2_9DINO</name>
<keyword evidence="3" id="KW-1185">Reference proteome</keyword>
<proteinExistence type="predicted"/>
<dbReference type="EMBL" id="CAJNJA010023482">
    <property type="protein sequence ID" value="CAE7511620.1"/>
    <property type="molecule type" value="Genomic_DNA"/>
</dbReference>
<gene>
    <name evidence="2" type="primary">RCH2</name>
    <name evidence="2" type="ORF">SNEC2469_LOCUS14616</name>
</gene>
<keyword evidence="1" id="KW-0812">Transmembrane</keyword>
<dbReference type="OrthoDB" id="422281at2759"/>